<dbReference type="PANTHER" id="PTHR12126">
    <property type="entry name" value="NADH-UBIQUINONE OXIDOREDUCTASE 39 KDA SUBUNIT-RELATED"/>
    <property type="match status" value="1"/>
</dbReference>
<dbReference type="Pfam" id="PF13460">
    <property type="entry name" value="NAD_binding_10"/>
    <property type="match status" value="1"/>
</dbReference>
<dbReference type="PANTHER" id="PTHR12126:SF5">
    <property type="entry name" value="OS04G0403500 PROTEIN"/>
    <property type="match status" value="1"/>
</dbReference>
<dbReference type="Gene3D" id="3.40.50.720">
    <property type="entry name" value="NAD(P)-binding Rossmann-like Domain"/>
    <property type="match status" value="1"/>
</dbReference>
<proteinExistence type="predicted"/>
<dbReference type="InterPro" id="IPR016040">
    <property type="entry name" value="NAD(P)-bd_dom"/>
</dbReference>
<keyword evidence="3" id="KW-1185">Reference proteome</keyword>
<evidence type="ECO:0000313" key="2">
    <source>
        <dbReference type="EMBL" id="KAG0568408.1"/>
    </source>
</evidence>
<gene>
    <name evidence="2" type="ORF">KC19_6G017500</name>
</gene>
<dbReference type="AlphaFoldDB" id="A0A8T0HDA0"/>
<name>A0A8T0HDA0_CERPU</name>
<dbReference type="InterPro" id="IPR051207">
    <property type="entry name" value="ComplexI_NDUFA9_subunit"/>
</dbReference>
<reference evidence="2 3" key="1">
    <citation type="submission" date="2020-06" db="EMBL/GenBank/DDBJ databases">
        <title>WGS assembly of Ceratodon purpureus strain R40.</title>
        <authorList>
            <person name="Carey S.B."/>
            <person name="Jenkins J."/>
            <person name="Shu S."/>
            <person name="Lovell J.T."/>
            <person name="Sreedasyam A."/>
            <person name="Maumus F."/>
            <person name="Tiley G.P."/>
            <person name="Fernandez-Pozo N."/>
            <person name="Barry K."/>
            <person name="Chen C."/>
            <person name="Wang M."/>
            <person name="Lipzen A."/>
            <person name="Daum C."/>
            <person name="Saski C.A."/>
            <person name="Payton A.C."/>
            <person name="Mcbreen J.C."/>
            <person name="Conrad R.E."/>
            <person name="Kollar L.M."/>
            <person name="Olsson S."/>
            <person name="Huttunen S."/>
            <person name="Landis J.B."/>
            <person name="Wickett N.J."/>
            <person name="Johnson M.G."/>
            <person name="Rensing S.A."/>
            <person name="Grimwood J."/>
            <person name="Schmutz J."/>
            <person name="Mcdaniel S.F."/>
        </authorList>
    </citation>
    <scope>NUCLEOTIDE SEQUENCE [LARGE SCALE GENOMIC DNA]</scope>
    <source>
        <strain evidence="2 3">R40</strain>
    </source>
</reference>
<dbReference type="Proteomes" id="UP000822688">
    <property type="component" value="Chromosome 6"/>
</dbReference>
<dbReference type="EMBL" id="CM026427">
    <property type="protein sequence ID" value="KAG0568408.1"/>
    <property type="molecule type" value="Genomic_DNA"/>
</dbReference>
<dbReference type="InterPro" id="IPR036291">
    <property type="entry name" value="NAD(P)-bd_dom_sf"/>
</dbReference>
<dbReference type="GO" id="GO:0044877">
    <property type="term" value="F:protein-containing complex binding"/>
    <property type="evidence" value="ECO:0007669"/>
    <property type="project" value="TreeGrafter"/>
</dbReference>
<dbReference type="SUPFAM" id="SSF51735">
    <property type="entry name" value="NAD(P)-binding Rossmann-fold domains"/>
    <property type="match status" value="1"/>
</dbReference>
<dbReference type="FunFam" id="3.40.50.720:FF:000349">
    <property type="entry name" value="Uncharacterized protein At1g32220, chloroplastic"/>
    <property type="match status" value="1"/>
</dbReference>
<evidence type="ECO:0000313" key="3">
    <source>
        <dbReference type="Proteomes" id="UP000822688"/>
    </source>
</evidence>
<comment type="caution">
    <text evidence="2">The sequence shown here is derived from an EMBL/GenBank/DDBJ whole genome shotgun (WGS) entry which is preliminary data.</text>
</comment>
<organism evidence="2 3">
    <name type="scientific">Ceratodon purpureus</name>
    <name type="common">Fire moss</name>
    <name type="synonym">Dicranum purpureum</name>
    <dbReference type="NCBI Taxonomy" id="3225"/>
    <lineage>
        <taxon>Eukaryota</taxon>
        <taxon>Viridiplantae</taxon>
        <taxon>Streptophyta</taxon>
        <taxon>Embryophyta</taxon>
        <taxon>Bryophyta</taxon>
        <taxon>Bryophytina</taxon>
        <taxon>Bryopsida</taxon>
        <taxon>Dicranidae</taxon>
        <taxon>Pseudoditrichales</taxon>
        <taxon>Ditrichaceae</taxon>
        <taxon>Ceratodon</taxon>
    </lineage>
</organism>
<feature type="domain" description="NAD(P)-binding" evidence="1">
    <location>
        <begin position="102"/>
        <end position="246"/>
    </location>
</feature>
<evidence type="ECO:0000259" key="1">
    <source>
        <dbReference type="Pfam" id="PF13460"/>
    </source>
</evidence>
<accession>A0A8T0HDA0</accession>
<sequence>MAAMAASSVVASIASASSLLHPHQSFTSRVDAPSTGLSSMRCFRTDQLHHLTASIGTQLHRPCSSGRQVQCTYSDYSNSPDYRSSPIDVVAEVKSQKILVLGGNGFVGTAICKLAVAQGISVVSLSRSGRPSILESWVDQVTWISGDVFLTEWDSLLDGVQAVISTLGLIGPNDQMERINADANIIAVNAAKNAGVPKFIYISVHDYNLPEFALNNGYFAGKRKAEAEILSAFPSTGTILRPGFIYGKRRFNGVDIPLDIVGEPLEKVLAATASLTRPLQNLPASDLLFAPPTSVDEVALAAVRALNDDEYFGIFTIEQIKDMAKV</sequence>
<dbReference type="GO" id="GO:0005739">
    <property type="term" value="C:mitochondrion"/>
    <property type="evidence" value="ECO:0007669"/>
    <property type="project" value="TreeGrafter"/>
</dbReference>
<protein>
    <recommendedName>
        <fullName evidence="1">NAD(P)-binding domain-containing protein</fullName>
    </recommendedName>
</protein>